<evidence type="ECO:0000259" key="5">
    <source>
        <dbReference type="Pfam" id="PF00294"/>
    </source>
</evidence>
<dbReference type="PANTHER" id="PTHR10584:SF166">
    <property type="entry name" value="RIBOKINASE"/>
    <property type="match status" value="1"/>
</dbReference>
<dbReference type="InterPro" id="IPR011611">
    <property type="entry name" value="PfkB_dom"/>
</dbReference>
<comment type="caution">
    <text evidence="6">The sequence shown here is derived from an EMBL/GenBank/DDBJ whole genome shotgun (WGS) entry which is preliminary data.</text>
</comment>
<dbReference type="PRINTS" id="PR00990">
    <property type="entry name" value="RIBOKINASE"/>
</dbReference>
<comment type="similarity">
    <text evidence="1 4">Belongs to the carbohydrate kinase PfkB family.</text>
</comment>
<accession>A0A7C3SKA1</accession>
<dbReference type="PROSITE" id="PS00584">
    <property type="entry name" value="PFKB_KINASES_2"/>
    <property type="match status" value="1"/>
</dbReference>
<dbReference type="GO" id="GO:0006796">
    <property type="term" value="P:phosphate-containing compound metabolic process"/>
    <property type="evidence" value="ECO:0007669"/>
    <property type="project" value="UniProtKB-ARBA"/>
</dbReference>
<reference evidence="6" key="1">
    <citation type="journal article" date="2020" name="mSystems">
        <title>Genome- and Community-Level Interaction Insights into Carbon Utilization and Element Cycling Functions of Hydrothermarchaeota in Hydrothermal Sediment.</title>
        <authorList>
            <person name="Zhou Z."/>
            <person name="Liu Y."/>
            <person name="Xu W."/>
            <person name="Pan J."/>
            <person name="Luo Z.H."/>
            <person name="Li M."/>
        </authorList>
    </citation>
    <scope>NUCLEOTIDE SEQUENCE [LARGE SCALE GENOMIC DNA]</scope>
    <source>
        <strain evidence="6">SpSt-776</strain>
    </source>
</reference>
<keyword evidence="2 4" id="KW-0808">Transferase</keyword>
<dbReference type="EMBL" id="DTHB01000060">
    <property type="protein sequence ID" value="HGB15704.1"/>
    <property type="molecule type" value="Genomic_DNA"/>
</dbReference>
<keyword evidence="3 4" id="KW-0418">Kinase</keyword>
<proteinExistence type="inferred from homology"/>
<gene>
    <name evidence="6" type="ORF">ENV62_10780</name>
</gene>
<evidence type="ECO:0000256" key="3">
    <source>
        <dbReference type="ARBA" id="ARBA00022777"/>
    </source>
</evidence>
<dbReference type="InterPro" id="IPR029056">
    <property type="entry name" value="Ribokinase-like"/>
</dbReference>
<dbReference type="InterPro" id="IPR002173">
    <property type="entry name" value="Carboh/pur_kinase_PfkB_CS"/>
</dbReference>
<dbReference type="GO" id="GO:0016301">
    <property type="term" value="F:kinase activity"/>
    <property type="evidence" value="ECO:0007669"/>
    <property type="project" value="UniProtKB-KW"/>
</dbReference>
<dbReference type="SUPFAM" id="SSF53613">
    <property type="entry name" value="Ribokinase-like"/>
    <property type="match status" value="1"/>
</dbReference>
<evidence type="ECO:0000256" key="1">
    <source>
        <dbReference type="ARBA" id="ARBA00010688"/>
    </source>
</evidence>
<organism evidence="6">
    <name type="scientific">Desulfobacca acetoxidans</name>
    <dbReference type="NCBI Taxonomy" id="60893"/>
    <lineage>
        <taxon>Bacteria</taxon>
        <taxon>Pseudomonadati</taxon>
        <taxon>Thermodesulfobacteriota</taxon>
        <taxon>Desulfobaccia</taxon>
        <taxon>Desulfobaccales</taxon>
        <taxon>Desulfobaccaceae</taxon>
        <taxon>Desulfobacca</taxon>
    </lineage>
</organism>
<evidence type="ECO:0000256" key="4">
    <source>
        <dbReference type="RuleBase" id="RU003704"/>
    </source>
</evidence>
<dbReference type="InterPro" id="IPR002139">
    <property type="entry name" value="Ribo/fructo_kinase"/>
</dbReference>
<dbReference type="PANTHER" id="PTHR10584">
    <property type="entry name" value="SUGAR KINASE"/>
    <property type="match status" value="1"/>
</dbReference>
<feature type="domain" description="Carbohydrate kinase PfkB" evidence="5">
    <location>
        <begin position="39"/>
        <end position="306"/>
    </location>
</feature>
<dbReference type="AlphaFoldDB" id="A0A7C3SKA1"/>
<evidence type="ECO:0000256" key="2">
    <source>
        <dbReference type="ARBA" id="ARBA00022679"/>
    </source>
</evidence>
<name>A0A7C3SKA1_9BACT</name>
<dbReference type="Gene3D" id="3.40.1190.20">
    <property type="match status" value="1"/>
</dbReference>
<sequence length="324" mass="34691">MTVQVVCLGAINLDLIYRVENPSPFLALSPHLRVGGEAAVDRATEKLLQESLKLHGHLLAKSGGGQAANTAFALARMGIPTALVGRVGQDADGRFLKQSLSGVNLEHLVQAGESGRAYVLVDPQGERTIFVAPNTNDELEEDDIPLEIMHNAQFVHLTSFAGEGPLRVQQQVAAKLRETDGPIITLDPGELYARRGRNALGDLLRQVETLLVTEAEWRLLGGPMDCHPDWAPPFVLIKRGARGVRLLLEGGYQDFPADRLGALANTLGAGDVFAAGYLAGRILGLNPAKAVILAGKAAAHSLQGTGREAYPDENFLRTNLAPLR</sequence>
<protein>
    <submittedName>
        <fullName evidence="6">Carbohydrate kinase family protein</fullName>
    </submittedName>
</protein>
<evidence type="ECO:0000313" key="6">
    <source>
        <dbReference type="EMBL" id="HGB15704.1"/>
    </source>
</evidence>
<dbReference type="Pfam" id="PF00294">
    <property type="entry name" value="PfkB"/>
    <property type="match status" value="1"/>
</dbReference>
<dbReference type="PROSITE" id="PS00583">
    <property type="entry name" value="PFKB_KINASES_1"/>
    <property type="match status" value="1"/>
</dbReference>